<dbReference type="AlphaFoldDB" id="A0AA39UYL7"/>
<dbReference type="Proteomes" id="UP001166286">
    <property type="component" value="Unassembled WGS sequence"/>
</dbReference>
<proteinExistence type="predicted"/>
<feature type="compositionally biased region" description="Pro residues" evidence="1">
    <location>
        <begin position="351"/>
        <end position="371"/>
    </location>
</feature>
<feature type="region of interest" description="Disordered" evidence="1">
    <location>
        <begin position="339"/>
        <end position="380"/>
    </location>
</feature>
<accession>A0AA39UYL7</accession>
<keyword evidence="3" id="KW-1185">Reference proteome</keyword>
<evidence type="ECO:0000313" key="2">
    <source>
        <dbReference type="EMBL" id="KAK0508677.1"/>
    </source>
</evidence>
<sequence length="483" mass="51382">MAQPSSATKPSLSGSGSQEASLFVPNPPKIGFEIESVAFNLQGATHTDSLLLPQDDKTKGEILHFFTANGEPDLALNSTAKSNWIPTAEVQTNIQKIQLEMIYGGPTGVAISVPELGAVGEQMCNFLQALDAQARDASKPPVTTPKDGGGKAFMRPANLLSLSQTRPLFRWEITGGPSSAGLGFHATAPIPLAALPGLVHSEPNEILFGNAPQRANMAVVTPVQVKTPNFSLASVQWRAAGPVGKVYGENSVVGLLIMIMSYVNKSDASPSERDMDLKTKTPLMPRSDFTTMLNIVTGLMVEASATVFRQNLVAIVQSIKGSSLQNCFFNWARPASKAHAETAVPSQAQSAPPPPPPPPPPAPAPPPPPGPTSGAPRQRIPISNTQPVIQPWNLNVQTWLEDIVGGKADQLALKDADFREKQIGALGNKVETAIGDPSLLCPILEFRGIGSCTFAQLQAKPQNFLQQLAARVQYWHQQALSGK</sequence>
<feature type="region of interest" description="Disordered" evidence="1">
    <location>
        <begin position="1"/>
        <end position="20"/>
    </location>
</feature>
<name>A0AA39UYL7_9LECA</name>
<organism evidence="2 3">
    <name type="scientific">Cladonia borealis</name>
    <dbReference type="NCBI Taxonomy" id="184061"/>
    <lineage>
        <taxon>Eukaryota</taxon>
        <taxon>Fungi</taxon>
        <taxon>Dikarya</taxon>
        <taxon>Ascomycota</taxon>
        <taxon>Pezizomycotina</taxon>
        <taxon>Lecanoromycetes</taxon>
        <taxon>OSLEUM clade</taxon>
        <taxon>Lecanoromycetidae</taxon>
        <taxon>Lecanorales</taxon>
        <taxon>Lecanorineae</taxon>
        <taxon>Cladoniaceae</taxon>
        <taxon>Cladonia</taxon>
    </lineage>
</organism>
<dbReference type="EMBL" id="JAFEKC020000020">
    <property type="protein sequence ID" value="KAK0508677.1"/>
    <property type="molecule type" value="Genomic_DNA"/>
</dbReference>
<evidence type="ECO:0000313" key="3">
    <source>
        <dbReference type="Proteomes" id="UP001166286"/>
    </source>
</evidence>
<evidence type="ECO:0000256" key="1">
    <source>
        <dbReference type="SAM" id="MobiDB-lite"/>
    </source>
</evidence>
<gene>
    <name evidence="2" type="ORF">JMJ35_008953</name>
</gene>
<comment type="caution">
    <text evidence="2">The sequence shown here is derived from an EMBL/GenBank/DDBJ whole genome shotgun (WGS) entry which is preliminary data.</text>
</comment>
<reference evidence="2" key="1">
    <citation type="submission" date="2023-03" db="EMBL/GenBank/DDBJ databases">
        <title>Complete genome of Cladonia borealis.</title>
        <authorList>
            <person name="Park H."/>
        </authorList>
    </citation>
    <scope>NUCLEOTIDE SEQUENCE</scope>
    <source>
        <strain evidence="2">ANT050790</strain>
    </source>
</reference>
<protein>
    <submittedName>
        <fullName evidence="2">Uncharacterized protein</fullName>
    </submittedName>
</protein>